<keyword evidence="2" id="KW-1185">Reference proteome</keyword>
<reference evidence="1" key="1">
    <citation type="submission" date="2023-06" db="EMBL/GenBank/DDBJ databases">
        <title>Genome-scale phylogeny and comparative genomics of the fungal order Sordariales.</title>
        <authorList>
            <consortium name="Lawrence Berkeley National Laboratory"/>
            <person name="Hensen N."/>
            <person name="Bonometti L."/>
            <person name="Westerberg I."/>
            <person name="Brannstrom I.O."/>
            <person name="Guillou S."/>
            <person name="Cros-Aarteil S."/>
            <person name="Calhoun S."/>
            <person name="Haridas S."/>
            <person name="Kuo A."/>
            <person name="Mondo S."/>
            <person name="Pangilinan J."/>
            <person name="Riley R."/>
            <person name="Labutti K."/>
            <person name="Andreopoulos B."/>
            <person name="Lipzen A."/>
            <person name="Chen C."/>
            <person name="Yanf M."/>
            <person name="Daum C."/>
            <person name="Ng V."/>
            <person name="Clum A."/>
            <person name="Steindorff A."/>
            <person name="Ohm R."/>
            <person name="Martin F."/>
            <person name="Silar P."/>
            <person name="Natvig D."/>
            <person name="Lalanne C."/>
            <person name="Gautier V."/>
            <person name="Ament-Velasquez S.L."/>
            <person name="Kruys A."/>
            <person name="Hutchinson M.I."/>
            <person name="Powell A.J."/>
            <person name="Barry K."/>
            <person name="Miller A.N."/>
            <person name="Grigoriev I.V."/>
            <person name="Debuchy R."/>
            <person name="Gladieux P."/>
            <person name="Thoren M.H."/>
            <person name="Johannesson H."/>
        </authorList>
    </citation>
    <scope>NUCLEOTIDE SEQUENCE</scope>
    <source>
        <strain evidence="1">8032-3</strain>
    </source>
</reference>
<gene>
    <name evidence="1" type="ORF">QBC33DRAFT_529226</name>
</gene>
<proteinExistence type="predicted"/>
<evidence type="ECO:0000313" key="2">
    <source>
        <dbReference type="Proteomes" id="UP001244011"/>
    </source>
</evidence>
<dbReference type="AlphaFoldDB" id="A0AAJ0C467"/>
<protein>
    <submittedName>
        <fullName evidence="1">Uncharacterized protein</fullName>
    </submittedName>
</protein>
<evidence type="ECO:0000313" key="1">
    <source>
        <dbReference type="EMBL" id="KAK1769820.1"/>
    </source>
</evidence>
<comment type="caution">
    <text evidence="1">The sequence shown here is derived from an EMBL/GenBank/DDBJ whole genome shotgun (WGS) entry which is preliminary data.</text>
</comment>
<dbReference type="EMBL" id="MU839001">
    <property type="protein sequence ID" value="KAK1769820.1"/>
    <property type="molecule type" value="Genomic_DNA"/>
</dbReference>
<dbReference type="RefSeq" id="XP_060286033.1">
    <property type="nucleotide sequence ID" value="XM_060427130.1"/>
</dbReference>
<dbReference type="GeneID" id="85310317"/>
<name>A0AAJ0C467_9PEZI</name>
<accession>A0AAJ0C467</accession>
<sequence>MRIPPRYHRIFVPGTRSNVPLVNAPIRHLRHHLAMPENTTTSTGSLPSPADRDRIAKCLAELVQAIQAHPQMQPPNPHRTLFHLWDFVQRTRYIVSELDNIEAGRPLRHPEQIPEYRNGAAPGPQTALKCMSDVTTRSQTLHMMIMDPSIMLPIMGLACVDYGDEIKEKSKALVDCLEAVKGS</sequence>
<organism evidence="1 2">
    <name type="scientific">Phialemonium atrogriseum</name>
    <dbReference type="NCBI Taxonomy" id="1093897"/>
    <lineage>
        <taxon>Eukaryota</taxon>
        <taxon>Fungi</taxon>
        <taxon>Dikarya</taxon>
        <taxon>Ascomycota</taxon>
        <taxon>Pezizomycotina</taxon>
        <taxon>Sordariomycetes</taxon>
        <taxon>Sordariomycetidae</taxon>
        <taxon>Cephalothecales</taxon>
        <taxon>Cephalothecaceae</taxon>
        <taxon>Phialemonium</taxon>
    </lineage>
</organism>
<dbReference type="Proteomes" id="UP001244011">
    <property type="component" value="Unassembled WGS sequence"/>
</dbReference>